<evidence type="ECO:0000313" key="4">
    <source>
        <dbReference type="Proteomes" id="UP001597055"/>
    </source>
</evidence>
<evidence type="ECO:0000256" key="2">
    <source>
        <dbReference type="SAM" id="Phobius"/>
    </source>
</evidence>
<proteinExistence type="predicted"/>
<comment type="caution">
    <text evidence="3">The sequence shown here is derived from an EMBL/GenBank/DDBJ whole genome shotgun (WGS) entry which is preliminary data.</text>
</comment>
<accession>A0ABW3AIF7</accession>
<keyword evidence="2" id="KW-1133">Transmembrane helix</keyword>
<dbReference type="Proteomes" id="UP001597055">
    <property type="component" value="Unassembled WGS sequence"/>
</dbReference>
<dbReference type="EMBL" id="JBHTII010000001">
    <property type="protein sequence ID" value="MFD0790039.1"/>
    <property type="molecule type" value="Genomic_DNA"/>
</dbReference>
<keyword evidence="2" id="KW-0812">Transmembrane</keyword>
<feature type="region of interest" description="Disordered" evidence="1">
    <location>
        <begin position="48"/>
        <end position="67"/>
    </location>
</feature>
<sequence length="67" mass="6873">MVAERAITRASGRGTSSPGVLVLDVIYLATTLVLFALVGVIAKAVEKLGPRPGGSAQRPALRGEEQG</sequence>
<dbReference type="RefSeq" id="WP_204981284.1">
    <property type="nucleotide sequence ID" value="NZ_JBHTII010000001.1"/>
</dbReference>
<evidence type="ECO:0000313" key="3">
    <source>
        <dbReference type="EMBL" id="MFD0790039.1"/>
    </source>
</evidence>
<reference evidence="4" key="1">
    <citation type="journal article" date="2019" name="Int. J. Syst. Evol. Microbiol.">
        <title>The Global Catalogue of Microorganisms (GCM) 10K type strain sequencing project: providing services to taxonomists for standard genome sequencing and annotation.</title>
        <authorList>
            <consortium name="The Broad Institute Genomics Platform"/>
            <consortium name="The Broad Institute Genome Sequencing Center for Infectious Disease"/>
            <person name="Wu L."/>
            <person name="Ma J."/>
        </authorList>
    </citation>
    <scope>NUCLEOTIDE SEQUENCE [LARGE SCALE GENOMIC DNA]</scope>
    <source>
        <strain evidence="4">CCUG 54523</strain>
    </source>
</reference>
<feature type="transmembrane region" description="Helical" evidence="2">
    <location>
        <begin position="20"/>
        <end position="42"/>
    </location>
</feature>
<evidence type="ECO:0000256" key="1">
    <source>
        <dbReference type="SAM" id="MobiDB-lite"/>
    </source>
</evidence>
<organism evidence="3 4">
    <name type="scientific">Microbacterium insulae</name>
    <dbReference type="NCBI Taxonomy" id="483014"/>
    <lineage>
        <taxon>Bacteria</taxon>
        <taxon>Bacillati</taxon>
        <taxon>Actinomycetota</taxon>
        <taxon>Actinomycetes</taxon>
        <taxon>Micrococcales</taxon>
        <taxon>Microbacteriaceae</taxon>
        <taxon>Microbacterium</taxon>
    </lineage>
</organism>
<name>A0ABW3AIF7_9MICO</name>
<gene>
    <name evidence="3" type="ORF">ACFQ0P_06485</name>
</gene>
<protein>
    <submittedName>
        <fullName evidence="3">Uncharacterized protein</fullName>
    </submittedName>
</protein>
<keyword evidence="4" id="KW-1185">Reference proteome</keyword>
<keyword evidence="2" id="KW-0472">Membrane</keyword>